<evidence type="ECO:0000259" key="1">
    <source>
        <dbReference type="Pfam" id="PF11738"/>
    </source>
</evidence>
<evidence type="ECO:0000259" key="2">
    <source>
        <dbReference type="Pfam" id="PF13739"/>
    </source>
</evidence>
<feature type="domain" description="Deacetylase PdaC" evidence="2">
    <location>
        <begin position="53"/>
        <end position="155"/>
    </location>
</feature>
<dbReference type="Pfam" id="PF11738">
    <property type="entry name" value="DUF3298"/>
    <property type="match status" value="1"/>
</dbReference>
<organism evidence="3 4">
    <name type="scientific">Ohtaekwangia koreensis</name>
    <dbReference type="NCBI Taxonomy" id="688867"/>
    <lineage>
        <taxon>Bacteria</taxon>
        <taxon>Pseudomonadati</taxon>
        <taxon>Bacteroidota</taxon>
        <taxon>Cytophagia</taxon>
        <taxon>Cytophagales</taxon>
        <taxon>Fulvivirgaceae</taxon>
        <taxon>Ohtaekwangia</taxon>
    </lineage>
</organism>
<keyword evidence="4" id="KW-1185">Reference proteome</keyword>
<dbReference type="RefSeq" id="WP_079686433.1">
    <property type="nucleotide sequence ID" value="NZ_FUZU01000001.1"/>
</dbReference>
<reference evidence="3 4" key="1">
    <citation type="submission" date="2017-02" db="EMBL/GenBank/DDBJ databases">
        <authorList>
            <person name="Peterson S.W."/>
        </authorList>
    </citation>
    <scope>NUCLEOTIDE SEQUENCE [LARGE SCALE GENOMIC DNA]</scope>
    <source>
        <strain evidence="3 4">DSM 25262</strain>
    </source>
</reference>
<dbReference type="InterPro" id="IPR025303">
    <property type="entry name" value="PdaC"/>
</dbReference>
<dbReference type="InterPro" id="IPR037126">
    <property type="entry name" value="PdaC/RsiV-like_sf"/>
</dbReference>
<dbReference type="Gene3D" id="3.30.565.40">
    <property type="entry name" value="Fervidobacterium nodosum Rt17-B1 like"/>
    <property type="match status" value="1"/>
</dbReference>
<evidence type="ECO:0000313" key="3">
    <source>
        <dbReference type="EMBL" id="SKC60040.1"/>
    </source>
</evidence>
<dbReference type="Pfam" id="PF13739">
    <property type="entry name" value="PdaC"/>
    <property type="match status" value="1"/>
</dbReference>
<evidence type="ECO:0008006" key="5">
    <source>
        <dbReference type="Google" id="ProtNLM"/>
    </source>
</evidence>
<dbReference type="AlphaFoldDB" id="A0A1T5K8U7"/>
<dbReference type="STRING" id="688867.SAMN05660236_1926"/>
<protein>
    <recommendedName>
        <fullName evidence="5">Deacetylase PdaC domain-containing protein</fullName>
    </recommendedName>
</protein>
<dbReference type="Proteomes" id="UP000190961">
    <property type="component" value="Unassembled WGS sequence"/>
</dbReference>
<evidence type="ECO:0000313" key="4">
    <source>
        <dbReference type="Proteomes" id="UP000190961"/>
    </source>
</evidence>
<sequence length="260" mass="28930">MRNHFFLAVGVALCLASCGKKETQQEEKSAGPSYTFELRNFKLNSDNCKADSAHCASYEVSYPEFTGLDSAVSNKIRYKIDSVLSAGYSEGLVQTFEQNGKLFIEEYQNFIKEDPEPMGGGWYYSANVNVEQSLDSLLTLSIYTEDFAGGAHPNSATIYLNINPKTGARVSLNDVLKPGYTNALTQSAESIFRKKRELADTASLKNNAFDFPGDKFQLNKNYGFVKDGIVFYYNSYEVGAYAAGPTEVIVPYTEIKDWLK</sequence>
<accession>A0A1T5K8U7</accession>
<feature type="domain" description="DUF3298" evidence="1">
    <location>
        <begin position="173"/>
        <end position="252"/>
    </location>
</feature>
<dbReference type="InterPro" id="IPR021729">
    <property type="entry name" value="DUF3298"/>
</dbReference>
<dbReference type="OrthoDB" id="594879at2"/>
<gene>
    <name evidence="3" type="ORF">SAMN05660236_1926</name>
</gene>
<proteinExistence type="predicted"/>
<name>A0A1T5K8U7_9BACT</name>
<dbReference type="EMBL" id="FUZU01000001">
    <property type="protein sequence ID" value="SKC60040.1"/>
    <property type="molecule type" value="Genomic_DNA"/>
</dbReference>
<dbReference type="Gene3D" id="3.90.640.20">
    <property type="entry name" value="Heat-shock cognate protein, ATPase"/>
    <property type="match status" value="1"/>
</dbReference>